<dbReference type="GO" id="GO:0031505">
    <property type="term" value="P:fungal-type cell wall organization"/>
    <property type="evidence" value="ECO:0007669"/>
    <property type="project" value="TreeGrafter"/>
</dbReference>
<gene>
    <name evidence="13" type="ORF">L207DRAFT_180510</name>
</gene>
<evidence type="ECO:0000256" key="1">
    <source>
        <dbReference type="ARBA" id="ARBA00004609"/>
    </source>
</evidence>
<dbReference type="GO" id="GO:0042124">
    <property type="term" value="F:1,3-beta-glucanosyltransferase activity"/>
    <property type="evidence" value="ECO:0007669"/>
    <property type="project" value="TreeGrafter"/>
</dbReference>
<feature type="region of interest" description="Disordered" evidence="10">
    <location>
        <begin position="607"/>
        <end position="669"/>
    </location>
</feature>
<evidence type="ECO:0000256" key="2">
    <source>
        <dbReference type="ARBA" id="ARBA00007528"/>
    </source>
</evidence>
<reference evidence="13 14" key="1">
    <citation type="submission" date="2016-04" db="EMBL/GenBank/DDBJ databases">
        <title>A degradative enzymes factory behind the ericoid mycorrhizal symbiosis.</title>
        <authorList>
            <consortium name="DOE Joint Genome Institute"/>
            <person name="Martino E."/>
            <person name="Morin E."/>
            <person name="Grelet G."/>
            <person name="Kuo A."/>
            <person name="Kohler A."/>
            <person name="Daghino S."/>
            <person name="Barry K."/>
            <person name="Choi C."/>
            <person name="Cichocki N."/>
            <person name="Clum A."/>
            <person name="Copeland A."/>
            <person name="Hainaut M."/>
            <person name="Haridas S."/>
            <person name="Labutti K."/>
            <person name="Lindquist E."/>
            <person name="Lipzen A."/>
            <person name="Khouja H.-R."/>
            <person name="Murat C."/>
            <person name="Ohm R."/>
            <person name="Olson A."/>
            <person name="Spatafora J."/>
            <person name="Veneault-Fourrey C."/>
            <person name="Henrissat B."/>
            <person name="Grigoriev I."/>
            <person name="Martin F."/>
            <person name="Perotto S."/>
        </authorList>
    </citation>
    <scope>NUCLEOTIDE SEQUENCE [LARGE SCALE GENOMIC DNA]</scope>
    <source>
        <strain evidence="13 14">F</strain>
    </source>
</reference>
<evidence type="ECO:0000259" key="12">
    <source>
        <dbReference type="SMART" id="SM00768"/>
    </source>
</evidence>
<dbReference type="AlphaFoldDB" id="A0A2J6R1I6"/>
<evidence type="ECO:0000313" key="14">
    <source>
        <dbReference type="Proteomes" id="UP000235786"/>
    </source>
</evidence>
<keyword evidence="11" id="KW-0812">Transmembrane</keyword>
<keyword evidence="6" id="KW-1015">Disulfide bond</keyword>
<dbReference type="EC" id="2.4.1.-" evidence="9"/>
<proteinExistence type="inferred from homology"/>
<dbReference type="Proteomes" id="UP000235786">
    <property type="component" value="Unassembled WGS sequence"/>
</dbReference>
<dbReference type="SUPFAM" id="SSF51445">
    <property type="entry name" value="(Trans)glycosidases"/>
    <property type="match status" value="1"/>
</dbReference>
<comment type="function">
    <text evidence="9">Splits internally a 1,3-beta-glucan molecule and transfers the newly generated reducing end (the donor) to the non-reducing end of another 1,3-beta-glucan molecule (the acceptor) forming a 1,3-beta linkage, resulting in the elongation of 1,3-beta-glucan chains in the cell wall.</text>
</comment>
<dbReference type="EMBL" id="KZ613959">
    <property type="protein sequence ID" value="PMD32339.1"/>
    <property type="molecule type" value="Genomic_DNA"/>
</dbReference>
<dbReference type="SMART" id="SM00768">
    <property type="entry name" value="X8"/>
    <property type="match status" value="1"/>
</dbReference>
<dbReference type="PANTHER" id="PTHR31468">
    <property type="entry name" value="1,3-BETA-GLUCANOSYLTRANSFERASE GAS1"/>
    <property type="match status" value="1"/>
</dbReference>
<keyword evidence="9" id="KW-0808">Transferase</keyword>
<feature type="region of interest" description="Disordered" evidence="10">
    <location>
        <begin position="570"/>
        <end position="594"/>
    </location>
</feature>
<feature type="chain" id="PRO_5014210093" description="1,3-beta-glucanosyltransferase" evidence="9">
    <location>
        <begin position="25"/>
        <end position="683"/>
    </location>
</feature>
<protein>
    <recommendedName>
        <fullName evidence="9">1,3-beta-glucanosyltransferase</fullName>
        <ecNumber evidence="9">2.4.1.-</ecNumber>
    </recommendedName>
</protein>
<evidence type="ECO:0000256" key="10">
    <source>
        <dbReference type="SAM" id="MobiDB-lite"/>
    </source>
</evidence>
<evidence type="ECO:0000256" key="3">
    <source>
        <dbReference type="ARBA" id="ARBA00022622"/>
    </source>
</evidence>
<organism evidence="13 14">
    <name type="scientific">Hyaloscypha variabilis (strain UAMH 11265 / GT02V1 / F)</name>
    <name type="common">Meliniomyces variabilis</name>
    <dbReference type="NCBI Taxonomy" id="1149755"/>
    <lineage>
        <taxon>Eukaryota</taxon>
        <taxon>Fungi</taxon>
        <taxon>Dikarya</taxon>
        <taxon>Ascomycota</taxon>
        <taxon>Pezizomycotina</taxon>
        <taxon>Leotiomycetes</taxon>
        <taxon>Helotiales</taxon>
        <taxon>Hyaloscyphaceae</taxon>
        <taxon>Hyaloscypha</taxon>
        <taxon>Hyaloscypha variabilis</taxon>
    </lineage>
</organism>
<keyword evidence="3 9" id="KW-0336">GPI-anchor</keyword>
<accession>A0A2J6R1I6</accession>
<feature type="compositionally biased region" description="Low complexity" evidence="10">
    <location>
        <begin position="585"/>
        <end position="594"/>
    </location>
</feature>
<dbReference type="InterPro" id="IPR004886">
    <property type="entry name" value="Glucanosyltransferase"/>
</dbReference>
<dbReference type="Pfam" id="PF03198">
    <property type="entry name" value="Glyco_hydro_72"/>
    <property type="match status" value="1"/>
</dbReference>
<dbReference type="STRING" id="1149755.A0A2J6R1I6"/>
<dbReference type="Gene3D" id="3.20.20.80">
    <property type="entry name" value="Glycosidases"/>
    <property type="match status" value="1"/>
</dbReference>
<feature type="compositionally biased region" description="Basic and acidic residues" evidence="10">
    <location>
        <begin position="653"/>
        <end position="662"/>
    </location>
</feature>
<evidence type="ECO:0000313" key="13">
    <source>
        <dbReference type="EMBL" id="PMD32339.1"/>
    </source>
</evidence>
<evidence type="ECO:0000256" key="11">
    <source>
        <dbReference type="SAM" id="Phobius"/>
    </source>
</evidence>
<name>A0A2J6R1I6_HYAVF</name>
<dbReference type="Gene3D" id="1.20.58.1040">
    <property type="match status" value="1"/>
</dbReference>
<sequence length="683" mass="72980">MVMAPRAGPLLAWVVILFVALVAADVDPVVIKGSHFFYKTNGSEFFIRGVTYQPPANSSSDTQTDPLATLNCMRDIAFLTELTTNVVRVSYIDPTQDHTACMTALQNAGIYVFVDLPTNLTINSTNPEWNLDIYNSWTGRIDAVAGFNNVLGFFAGNSIVTDSGNSPAAAFVKAAVRDLKSYINSKYSRDIPVGYELNAADNYDIVSSYMTCGSNTSAAIDFLGISDFNLCSNNTSQSFDLISEEYATYPVPVFFADYGCRDAAGSVRAFDEVQYIYGNPFTNIVSGGIVFEYFQDANDDGLVQTAGTQVTPLADFTSYSSQIAKITPSSTFASNYVVSNTFTPSCSTGASFLASPTLPPVVNQNVCSCMLSSLTCIAKPDLSASTLASAYSTICGSTSENCPALHGNGGNGTYGAYSMCSLSERLSWALNELYTFDSEGCSSDVNAEIQDTYYSSNDSACAEALEEAGEYGTGTVTSFPTATDSPGSAATSYYPTDFYTGDEVDYLSQGAIAGITIGAIIVVAATVLAILWFCCWRRGARRSCNGCCASRRGLSRGRGMDVRAHDKGVEFGNEESSPVGHHDGGASIISDDSGGMVELQPWDERYLPSRNQGEGQSEGSQGAQQEQLTAPKMVSPVFAPNPMSSMKELPAFRTHDQPEDKSLGSMKLLSPVVKVVPVQPNTN</sequence>
<dbReference type="PANTHER" id="PTHR31468:SF2">
    <property type="entry name" value="1,3-BETA-GLUCANOSYLTRANSFERASE GAS1"/>
    <property type="match status" value="1"/>
</dbReference>
<comment type="similarity">
    <text evidence="2 9">Belongs to the glycosyl hydrolase 72 family.</text>
</comment>
<feature type="compositionally biased region" description="Low complexity" evidence="10">
    <location>
        <begin position="612"/>
        <end position="627"/>
    </location>
</feature>
<feature type="signal peptide" evidence="9">
    <location>
        <begin position="1"/>
        <end position="24"/>
    </location>
</feature>
<feature type="transmembrane region" description="Helical" evidence="11">
    <location>
        <begin position="511"/>
        <end position="533"/>
    </location>
</feature>
<dbReference type="GO" id="GO:0005886">
    <property type="term" value="C:plasma membrane"/>
    <property type="evidence" value="ECO:0007669"/>
    <property type="project" value="UniProtKB-SubCell"/>
</dbReference>
<evidence type="ECO:0000256" key="7">
    <source>
        <dbReference type="ARBA" id="ARBA00023180"/>
    </source>
</evidence>
<keyword evidence="8 9" id="KW-0449">Lipoprotein</keyword>
<dbReference type="OrthoDB" id="421038at2759"/>
<dbReference type="GO" id="GO:0071970">
    <property type="term" value="P:fungal-type cell wall (1-&gt;3)-beta-D-glucan biosynthetic process"/>
    <property type="evidence" value="ECO:0007669"/>
    <property type="project" value="TreeGrafter"/>
</dbReference>
<evidence type="ECO:0000256" key="5">
    <source>
        <dbReference type="ARBA" id="ARBA00023136"/>
    </source>
</evidence>
<evidence type="ECO:0000256" key="8">
    <source>
        <dbReference type="ARBA" id="ARBA00023288"/>
    </source>
</evidence>
<keyword evidence="11" id="KW-1133">Transmembrane helix</keyword>
<dbReference type="InterPro" id="IPR012946">
    <property type="entry name" value="X8"/>
</dbReference>
<keyword evidence="4 9" id="KW-0732">Signal</keyword>
<dbReference type="Pfam" id="PF07983">
    <property type="entry name" value="X8"/>
    <property type="match status" value="1"/>
</dbReference>
<keyword evidence="14" id="KW-1185">Reference proteome</keyword>
<feature type="domain" description="X8" evidence="12">
    <location>
        <begin position="374"/>
        <end position="463"/>
    </location>
</feature>
<keyword evidence="7" id="KW-0325">Glycoprotein</keyword>
<evidence type="ECO:0000256" key="9">
    <source>
        <dbReference type="RuleBase" id="RU361209"/>
    </source>
</evidence>
<dbReference type="GO" id="GO:0098552">
    <property type="term" value="C:side of membrane"/>
    <property type="evidence" value="ECO:0007669"/>
    <property type="project" value="UniProtKB-KW"/>
</dbReference>
<comment type="subcellular location">
    <subcellularLocation>
        <location evidence="1 9">Cell membrane</location>
        <topology evidence="1 9">Lipid-anchor</topology>
        <topology evidence="1 9">GPI-anchor</topology>
    </subcellularLocation>
</comment>
<keyword evidence="5 9" id="KW-0472">Membrane</keyword>
<evidence type="ECO:0000256" key="6">
    <source>
        <dbReference type="ARBA" id="ARBA00023157"/>
    </source>
</evidence>
<evidence type="ECO:0000256" key="4">
    <source>
        <dbReference type="ARBA" id="ARBA00022729"/>
    </source>
</evidence>
<dbReference type="InterPro" id="IPR017853">
    <property type="entry name" value="GH"/>
</dbReference>